<proteinExistence type="predicted"/>
<accession>A0A1L9SHS9</accession>
<feature type="transmembrane region" description="Helical" evidence="1">
    <location>
        <begin position="361"/>
        <end position="381"/>
    </location>
</feature>
<dbReference type="Gene3D" id="2.60.40.1210">
    <property type="entry name" value="Cellobiose dehydrogenase, cytochrome domain"/>
    <property type="match status" value="1"/>
</dbReference>
<reference evidence="5" key="1">
    <citation type="journal article" date="2017" name="Genome Biol.">
        <title>Comparative genomics reveals high biological diversity and specific adaptations in the industrially and medically important fungal genus Aspergillus.</title>
        <authorList>
            <person name="de Vries R.P."/>
            <person name="Riley R."/>
            <person name="Wiebenga A."/>
            <person name="Aguilar-Osorio G."/>
            <person name="Amillis S."/>
            <person name="Uchima C.A."/>
            <person name="Anderluh G."/>
            <person name="Asadollahi M."/>
            <person name="Askin M."/>
            <person name="Barry K."/>
            <person name="Battaglia E."/>
            <person name="Bayram O."/>
            <person name="Benocci T."/>
            <person name="Braus-Stromeyer S.A."/>
            <person name="Caldana C."/>
            <person name="Canovas D."/>
            <person name="Cerqueira G.C."/>
            <person name="Chen F."/>
            <person name="Chen W."/>
            <person name="Choi C."/>
            <person name="Clum A."/>
            <person name="Dos Santos R.A."/>
            <person name="Damasio A.R."/>
            <person name="Diallinas G."/>
            <person name="Emri T."/>
            <person name="Fekete E."/>
            <person name="Flipphi M."/>
            <person name="Freyberg S."/>
            <person name="Gallo A."/>
            <person name="Gournas C."/>
            <person name="Habgood R."/>
            <person name="Hainaut M."/>
            <person name="Harispe M.L."/>
            <person name="Henrissat B."/>
            <person name="Hilden K.S."/>
            <person name="Hope R."/>
            <person name="Hossain A."/>
            <person name="Karabika E."/>
            <person name="Karaffa L."/>
            <person name="Karanyi Z."/>
            <person name="Krasevec N."/>
            <person name="Kuo A."/>
            <person name="Kusch H."/>
            <person name="LaButti K."/>
            <person name="Lagendijk E.L."/>
            <person name="Lapidus A."/>
            <person name="Levasseur A."/>
            <person name="Lindquist E."/>
            <person name="Lipzen A."/>
            <person name="Logrieco A.F."/>
            <person name="MacCabe A."/>
            <person name="Maekelae M.R."/>
            <person name="Malavazi I."/>
            <person name="Melin P."/>
            <person name="Meyer V."/>
            <person name="Mielnichuk N."/>
            <person name="Miskei M."/>
            <person name="Molnar A.P."/>
            <person name="Mule G."/>
            <person name="Ngan C.Y."/>
            <person name="Orejas M."/>
            <person name="Orosz E."/>
            <person name="Ouedraogo J.P."/>
            <person name="Overkamp K.M."/>
            <person name="Park H.-S."/>
            <person name="Perrone G."/>
            <person name="Piumi F."/>
            <person name="Punt P.J."/>
            <person name="Ram A.F."/>
            <person name="Ramon A."/>
            <person name="Rauscher S."/>
            <person name="Record E."/>
            <person name="Riano-Pachon D.M."/>
            <person name="Robert V."/>
            <person name="Roehrig J."/>
            <person name="Ruller R."/>
            <person name="Salamov A."/>
            <person name="Salih N.S."/>
            <person name="Samson R.A."/>
            <person name="Sandor E."/>
            <person name="Sanguinetti M."/>
            <person name="Schuetze T."/>
            <person name="Sepcic K."/>
            <person name="Shelest E."/>
            <person name="Sherlock G."/>
            <person name="Sophianopoulou V."/>
            <person name="Squina F.M."/>
            <person name="Sun H."/>
            <person name="Susca A."/>
            <person name="Todd R.B."/>
            <person name="Tsang A."/>
            <person name="Unkles S.E."/>
            <person name="van de Wiele N."/>
            <person name="van Rossen-Uffink D."/>
            <person name="Oliveira J.V."/>
            <person name="Vesth T.C."/>
            <person name="Visser J."/>
            <person name="Yu J.-H."/>
            <person name="Zhou M."/>
            <person name="Andersen M.R."/>
            <person name="Archer D.B."/>
            <person name="Baker S.E."/>
            <person name="Benoit I."/>
            <person name="Brakhage A.A."/>
            <person name="Braus G.H."/>
            <person name="Fischer R."/>
            <person name="Frisvad J.C."/>
            <person name="Goldman G.H."/>
            <person name="Houbraken J."/>
            <person name="Oakley B."/>
            <person name="Pocsi I."/>
            <person name="Scazzocchio C."/>
            <person name="Seiboth B."/>
            <person name="vanKuyk P.A."/>
            <person name="Wortman J."/>
            <person name="Dyer P.S."/>
            <person name="Grigoriev I.V."/>
        </authorList>
    </citation>
    <scope>NUCLEOTIDE SEQUENCE [LARGE SCALE GENOMIC DNA]</scope>
    <source>
        <strain evidence="5">CBS 506.65</strain>
    </source>
</reference>
<evidence type="ECO:0000259" key="3">
    <source>
        <dbReference type="Pfam" id="PF16010"/>
    </source>
</evidence>
<evidence type="ECO:0000256" key="1">
    <source>
        <dbReference type="SAM" id="Phobius"/>
    </source>
</evidence>
<protein>
    <recommendedName>
        <fullName evidence="3">Cellobiose dehydrogenase-like cytochrome domain-containing protein</fullName>
    </recommendedName>
</protein>
<evidence type="ECO:0000313" key="4">
    <source>
        <dbReference type="EMBL" id="OJJ46673.1"/>
    </source>
</evidence>
<keyword evidence="1" id="KW-0472">Membrane</keyword>
<dbReference type="EMBL" id="KV878342">
    <property type="protein sequence ID" value="OJJ46673.1"/>
    <property type="molecule type" value="Genomic_DNA"/>
</dbReference>
<evidence type="ECO:0000256" key="2">
    <source>
        <dbReference type="SAM" id="SignalP"/>
    </source>
</evidence>
<dbReference type="SUPFAM" id="SSF49344">
    <property type="entry name" value="CBD9-like"/>
    <property type="match status" value="1"/>
</dbReference>
<dbReference type="CDD" id="cd09630">
    <property type="entry name" value="CDH_like_cytochrome"/>
    <property type="match status" value="1"/>
</dbReference>
<keyword evidence="1" id="KW-0812">Transmembrane</keyword>
<feature type="chain" id="PRO_5012499335" description="Cellobiose dehydrogenase-like cytochrome domain-containing protein" evidence="2">
    <location>
        <begin position="22"/>
        <end position="416"/>
    </location>
</feature>
<dbReference type="OrthoDB" id="19261at2759"/>
<dbReference type="PANTHER" id="PTHR47797:SF1">
    <property type="entry name" value="CYTOCHROME B561 DOMAIN-CONTAINING PROTEIN-RELATED"/>
    <property type="match status" value="1"/>
</dbReference>
<dbReference type="RefSeq" id="XP_022581183.1">
    <property type="nucleotide sequence ID" value="XM_022725813.1"/>
</dbReference>
<keyword evidence="5" id="KW-1185">Reference proteome</keyword>
<dbReference type="Proteomes" id="UP000184188">
    <property type="component" value="Unassembled WGS sequence"/>
</dbReference>
<gene>
    <name evidence="4" type="ORF">ASPZODRAFT_152120</name>
</gene>
<feature type="transmembrane region" description="Helical" evidence="1">
    <location>
        <begin position="258"/>
        <end position="278"/>
    </location>
</feature>
<feature type="transmembrane region" description="Helical" evidence="1">
    <location>
        <begin position="222"/>
        <end position="246"/>
    </location>
</feature>
<keyword evidence="1" id="KW-1133">Transmembrane helix</keyword>
<feature type="domain" description="Cellobiose dehydrogenase-like cytochrome" evidence="3">
    <location>
        <begin position="32"/>
        <end position="184"/>
    </location>
</feature>
<feature type="signal peptide" evidence="2">
    <location>
        <begin position="1"/>
        <end position="21"/>
    </location>
</feature>
<organism evidence="4 5">
    <name type="scientific">Penicilliopsis zonata CBS 506.65</name>
    <dbReference type="NCBI Taxonomy" id="1073090"/>
    <lineage>
        <taxon>Eukaryota</taxon>
        <taxon>Fungi</taxon>
        <taxon>Dikarya</taxon>
        <taxon>Ascomycota</taxon>
        <taxon>Pezizomycotina</taxon>
        <taxon>Eurotiomycetes</taxon>
        <taxon>Eurotiomycetidae</taxon>
        <taxon>Eurotiales</taxon>
        <taxon>Aspergillaceae</taxon>
        <taxon>Penicilliopsis</taxon>
    </lineage>
</organism>
<dbReference type="Pfam" id="PF16010">
    <property type="entry name" value="CDH-cyt"/>
    <property type="match status" value="1"/>
</dbReference>
<name>A0A1L9SHS9_9EURO</name>
<feature type="transmembrane region" description="Helical" evidence="1">
    <location>
        <begin position="329"/>
        <end position="349"/>
    </location>
</feature>
<dbReference type="STRING" id="1073090.A0A1L9SHS9"/>
<evidence type="ECO:0000313" key="5">
    <source>
        <dbReference type="Proteomes" id="UP000184188"/>
    </source>
</evidence>
<feature type="transmembrane region" description="Helical" evidence="1">
    <location>
        <begin position="290"/>
        <end position="309"/>
    </location>
</feature>
<dbReference type="GeneID" id="34612277"/>
<dbReference type="CDD" id="cd08760">
    <property type="entry name" value="Cyt_b561_FRRS1_like"/>
    <property type="match status" value="1"/>
</dbReference>
<keyword evidence="2" id="KW-0732">Signal</keyword>
<sequence length="416" mass="44779">MRILSSLITALAVGLVPATLGQIISYTPSLGRGVSYSVNIPDDTASAGSGPIYMQLTAPSDLRWMALGQGSRMTHGNLFIVYSASADNVTLSTRKALGHYEPVYDSEVEATLLDGSGIVDGVMTANIRCDNCMHLFSGKSIMGSASEWVWAVNKGAALYSTNVSQHLTQHDWHGIFSLDLTLATGGDSANPFASNASYSTVNYSSKSKQQQISDTILHKKRIAHGVMTSVAFVLLFPNFALTLFIFPSRYTVPWIHAPLQLFGACLALAGFGVGVSVSRDLQELGGYHPSIGYVAVGGVVVLQPILGIIQHIKFRRTRKSTWFGVAHRWLGRGLAALGTINGGVGFYYARAKNPDIPPASPIAYGVICAVMFLIYVSVIWWRKSRDKAKAKLQIPTEKVLSDTDSGLSGRTACEEV</sequence>
<dbReference type="InterPro" id="IPR015920">
    <property type="entry name" value="Cellobiose_DH-like_cyt"/>
</dbReference>
<dbReference type="AlphaFoldDB" id="A0A1L9SHS9"/>
<dbReference type="PANTHER" id="PTHR47797">
    <property type="entry name" value="DEHYDROGENASE, PUTATIVE (AFU_ORTHOLOGUE AFUA_8G05805)-RELATED"/>
    <property type="match status" value="1"/>
</dbReference>
<dbReference type="VEuPathDB" id="FungiDB:ASPZODRAFT_152120"/>